<keyword evidence="4" id="KW-1185">Reference proteome</keyword>
<evidence type="ECO:0000313" key="3">
    <source>
        <dbReference type="EMBL" id="TWT58912.1"/>
    </source>
</evidence>
<protein>
    <submittedName>
        <fullName evidence="3">Uncharacterized protein</fullName>
    </submittedName>
</protein>
<dbReference type="EMBL" id="SIHI01000001">
    <property type="protein sequence ID" value="TWT58912.1"/>
    <property type="molecule type" value="Genomic_DNA"/>
</dbReference>
<organism evidence="3 4">
    <name type="scientific">Thalassoglobus neptunius</name>
    <dbReference type="NCBI Taxonomy" id="1938619"/>
    <lineage>
        <taxon>Bacteria</taxon>
        <taxon>Pseudomonadati</taxon>
        <taxon>Planctomycetota</taxon>
        <taxon>Planctomycetia</taxon>
        <taxon>Planctomycetales</taxon>
        <taxon>Planctomycetaceae</taxon>
        <taxon>Thalassoglobus</taxon>
    </lineage>
</organism>
<keyword evidence="1" id="KW-0175">Coiled coil</keyword>
<evidence type="ECO:0000256" key="1">
    <source>
        <dbReference type="SAM" id="Coils"/>
    </source>
</evidence>
<dbReference type="Proteomes" id="UP000317243">
    <property type="component" value="Unassembled WGS sequence"/>
</dbReference>
<sequence>MKDGRSVVMAVVLVGVFVFALVLTWMFAMPQYRVWAAGLEGEALLRRAEHEKQIQIEQAKAEVEAAKLRAEAIQTVGEVAQKYPEYRHQEFIGAFAEALQNGTIDQIIYIPTEAGIPITEAGSLNR</sequence>
<proteinExistence type="predicted"/>
<keyword evidence="2" id="KW-0812">Transmembrane</keyword>
<dbReference type="AlphaFoldDB" id="A0A5C5XAM1"/>
<accession>A0A5C5XAM1</accession>
<feature type="coiled-coil region" evidence="1">
    <location>
        <begin position="49"/>
        <end position="76"/>
    </location>
</feature>
<keyword evidence="2" id="KW-0472">Membrane</keyword>
<keyword evidence="2" id="KW-1133">Transmembrane helix</keyword>
<gene>
    <name evidence="3" type="ORF">KOR42_22990</name>
</gene>
<evidence type="ECO:0000313" key="4">
    <source>
        <dbReference type="Proteomes" id="UP000317243"/>
    </source>
</evidence>
<reference evidence="3 4" key="1">
    <citation type="submission" date="2019-02" db="EMBL/GenBank/DDBJ databases">
        <title>Deep-cultivation of Planctomycetes and their phenomic and genomic characterization uncovers novel biology.</title>
        <authorList>
            <person name="Wiegand S."/>
            <person name="Jogler M."/>
            <person name="Boedeker C."/>
            <person name="Pinto D."/>
            <person name="Vollmers J."/>
            <person name="Rivas-Marin E."/>
            <person name="Kohn T."/>
            <person name="Peeters S.H."/>
            <person name="Heuer A."/>
            <person name="Rast P."/>
            <person name="Oberbeckmann S."/>
            <person name="Bunk B."/>
            <person name="Jeske O."/>
            <person name="Meyerdierks A."/>
            <person name="Storesund J.E."/>
            <person name="Kallscheuer N."/>
            <person name="Luecker S."/>
            <person name="Lage O.M."/>
            <person name="Pohl T."/>
            <person name="Merkel B.J."/>
            <person name="Hornburger P."/>
            <person name="Mueller R.-W."/>
            <person name="Bruemmer F."/>
            <person name="Labrenz M."/>
            <person name="Spormann A.M."/>
            <person name="Op Den Camp H."/>
            <person name="Overmann J."/>
            <person name="Amann R."/>
            <person name="Jetten M.S.M."/>
            <person name="Mascher T."/>
            <person name="Medema M.H."/>
            <person name="Devos D.P."/>
            <person name="Kaster A.-K."/>
            <person name="Ovreas L."/>
            <person name="Rohde M."/>
            <person name="Galperin M.Y."/>
            <person name="Jogler C."/>
        </authorList>
    </citation>
    <scope>NUCLEOTIDE SEQUENCE [LARGE SCALE GENOMIC DNA]</scope>
    <source>
        <strain evidence="3 4">KOR42</strain>
    </source>
</reference>
<feature type="transmembrane region" description="Helical" evidence="2">
    <location>
        <begin position="6"/>
        <end position="28"/>
    </location>
</feature>
<comment type="caution">
    <text evidence="3">The sequence shown here is derived from an EMBL/GenBank/DDBJ whole genome shotgun (WGS) entry which is preliminary data.</text>
</comment>
<evidence type="ECO:0000256" key="2">
    <source>
        <dbReference type="SAM" id="Phobius"/>
    </source>
</evidence>
<name>A0A5C5XAM1_9PLAN</name>